<reference evidence="4 5" key="1">
    <citation type="submission" date="2023-04" db="EMBL/GenBank/DDBJ databases">
        <title>Complete genome sequence of Alisedimentitalea scapharcae.</title>
        <authorList>
            <person name="Rong J.-C."/>
            <person name="Yi M.-L."/>
            <person name="Zhao Q."/>
        </authorList>
    </citation>
    <scope>NUCLEOTIDE SEQUENCE [LARGE SCALE GENOMIC DNA]</scope>
    <source>
        <strain evidence="4 5">KCTC 42119</strain>
    </source>
</reference>
<dbReference type="InterPro" id="IPR019207">
    <property type="entry name" value="DUF2092"/>
</dbReference>
<accession>A0ABZ2XQ28</accession>
<sequence length="271" mass="30503">MLAISTLRRVALGVVFALPFATALPAETADNTGPADDPIDAQARDLIQAATDFLSNQDKLQVNWFVTYDTVVDGREKLTDVRSGFTFLSRSEGFVSATENGLKSRDFYFDGAAFYIVDPDANSYVLAPFEGSYEDLIVRIRDEYDMALPIWSILSNRSKGEWLESAESAAYLGVTRIAGREVHHIAASNYDHDWQLWISTDAERPELVMLVGTDPYQQGWPQYRVYFHDWVFDPDYDPNVFAYTPDEDASRMAWPKPVLDDANSGPQEGDE</sequence>
<dbReference type="Gene3D" id="2.50.20.10">
    <property type="entry name" value="Lipoprotein localisation LolA/LolB/LppX"/>
    <property type="match status" value="1"/>
</dbReference>
<protein>
    <submittedName>
        <fullName evidence="4">DUF2092 domain-containing protein</fullName>
    </submittedName>
</protein>
<dbReference type="InterPro" id="IPR029046">
    <property type="entry name" value="LolA/LolB/LppX"/>
</dbReference>
<keyword evidence="1 3" id="KW-0732">Signal</keyword>
<feature type="region of interest" description="Disordered" evidence="2">
    <location>
        <begin position="252"/>
        <end position="271"/>
    </location>
</feature>
<dbReference type="RefSeq" id="WP_406644663.1">
    <property type="nucleotide sequence ID" value="NZ_CP123584.1"/>
</dbReference>
<evidence type="ECO:0000256" key="2">
    <source>
        <dbReference type="SAM" id="MobiDB-lite"/>
    </source>
</evidence>
<evidence type="ECO:0000256" key="3">
    <source>
        <dbReference type="SAM" id="SignalP"/>
    </source>
</evidence>
<gene>
    <name evidence="4" type="ORF">QEZ52_12395</name>
</gene>
<dbReference type="EMBL" id="CP123584">
    <property type="protein sequence ID" value="WZK87414.1"/>
    <property type="molecule type" value="Genomic_DNA"/>
</dbReference>
<feature type="chain" id="PRO_5046803167" evidence="3">
    <location>
        <begin position="26"/>
        <end position="271"/>
    </location>
</feature>
<evidence type="ECO:0000256" key="1">
    <source>
        <dbReference type="ARBA" id="ARBA00022729"/>
    </source>
</evidence>
<name>A0ABZ2XQ28_9RHOB</name>
<proteinExistence type="predicted"/>
<evidence type="ECO:0000313" key="4">
    <source>
        <dbReference type="EMBL" id="WZK87414.1"/>
    </source>
</evidence>
<feature type="signal peptide" evidence="3">
    <location>
        <begin position="1"/>
        <end position="25"/>
    </location>
</feature>
<dbReference type="SUPFAM" id="SSF89392">
    <property type="entry name" value="Prokaryotic lipoproteins and lipoprotein localization factors"/>
    <property type="match status" value="1"/>
</dbReference>
<evidence type="ECO:0000313" key="5">
    <source>
        <dbReference type="Proteomes" id="UP001623232"/>
    </source>
</evidence>
<dbReference type="Pfam" id="PF09865">
    <property type="entry name" value="DUF2092"/>
    <property type="match status" value="1"/>
</dbReference>
<organism evidence="4 5">
    <name type="scientific">Aliisedimentitalea scapharcae</name>
    <dbReference type="NCBI Taxonomy" id="1524259"/>
    <lineage>
        <taxon>Bacteria</taxon>
        <taxon>Pseudomonadati</taxon>
        <taxon>Pseudomonadota</taxon>
        <taxon>Alphaproteobacteria</taxon>
        <taxon>Rhodobacterales</taxon>
        <taxon>Roseobacteraceae</taxon>
        <taxon>Aliisedimentitalea</taxon>
    </lineage>
</organism>
<keyword evidence="5" id="KW-1185">Reference proteome</keyword>
<dbReference type="Proteomes" id="UP001623232">
    <property type="component" value="Chromosome"/>
</dbReference>